<evidence type="ECO:0000313" key="5">
    <source>
        <dbReference type="Proteomes" id="UP001595791"/>
    </source>
</evidence>
<dbReference type="Pfam" id="PF01370">
    <property type="entry name" value="Epimerase"/>
    <property type="match status" value="1"/>
</dbReference>
<dbReference type="EMBL" id="JBHSBU010000001">
    <property type="protein sequence ID" value="MFC4158842.1"/>
    <property type="molecule type" value="Genomic_DNA"/>
</dbReference>
<sequence>MECILITGGAGFIGSHSAERLLAAGQAVRVFDDFSSGRRANLPSHPQLEIVTGDIRDLAAVERSMAGCSRVLHLAAQVSVRASVEAPCDSASRNLTGFLNVLDAARRLGIGRLVYASSAAVYGQPRDLPLDEQSPVQPVSPYGLEKLINDQYAALFGSLYGLSCLGLRYFNVYGPRQDPHSPYAGVLSKFTDRLRQGQGLTVFGDGEQTRDFIYVKDVAEFNHRALFSEHSGVLNVATGHSRSLNSVITVLGSILGRAPEVTLAPRPEGDIVHSASRNDALTAALGTHDFVALEQGLRRLLEAGAS</sequence>
<evidence type="ECO:0000313" key="4">
    <source>
        <dbReference type="EMBL" id="MFC4158842.1"/>
    </source>
</evidence>
<keyword evidence="5" id="KW-1185">Reference proteome</keyword>
<comment type="similarity">
    <text evidence="2">Belongs to the NAD(P)-dependent epimerase/dehydratase family.</text>
</comment>
<evidence type="ECO:0000256" key="2">
    <source>
        <dbReference type="ARBA" id="ARBA00007637"/>
    </source>
</evidence>
<comment type="pathway">
    <text evidence="1">Bacterial outer membrane biogenesis; LPS O-antigen biosynthesis.</text>
</comment>
<reference evidence="5" key="1">
    <citation type="journal article" date="2019" name="Int. J. Syst. Evol. Microbiol.">
        <title>The Global Catalogue of Microorganisms (GCM) 10K type strain sequencing project: providing services to taxonomists for standard genome sequencing and annotation.</title>
        <authorList>
            <consortium name="The Broad Institute Genomics Platform"/>
            <consortium name="The Broad Institute Genome Sequencing Center for Infectious Disease"/>
            <person name="Wu L."/>
            <person name="Ma J."/>
        </authorList>
    </citation>
    <scope>NUCLEOTIDE SEQUENCE [LARGE SCALE GENOMIC DNA]</scope>
    <source>
        <strain evidence="5">LMG 29894</strain>
    </source>
</reference>
<dbReference type="Proteomes" id="UP001595791">
    <property type="component" value="Unassembled WGS sequence"/>
</dbReference>
<comment type="caution">
    <text evidence="4">The sequence shown here is derived from an EMBL/GenBank/DDBJ whole genome shotgun (WGS) entry which is preliminary data.</text>
</comment>
<organism evidence="4 5">
    <name type="scientific">Chitinimonas lacunae</name>
    <dbReference type="NCBI Taxonomy" id="1963018"/>
    <lineage>
        <taxon>Bacteria</taxon>
        <taxon>Pseudomonadati</taxon>
        <taxon>Pseudomonadota</taxon>
        <taxon>Betaproteobacteria</taxon>
        <taxon>Neisseriales</taxon>
        <taxon>Chitinibacteraceae</taxon>
        <taxon>Chitinimonas</taxon>
    </lineage>
</organism>
<dbReference type="SUPFAM" id="SSF51735">
    <property type="entry name" value="NAD(P)-binding Rossmann-fold domains"/>
    <property type="match status" value="1"/>
</dbReference>
<dbReference type="RefSeq" id="WP_378161950.1">
    <property type="nucleotide sequence ID" value="NZ_JBHSBU010000001.1"/>
</dbReference>
<gene>
    <name evidence="4" type="ORF">ACFOW7_05640</name>
</gene>
<dbReference type="Gene3D" id="3.40.50.720">
    <property type="entry name" value="NAD(P)-binding Rossmann-like Domain"/>
    <property type="match status" value="1"/>
</dbReference>
<dbReference type="Gene3D" id="3.90.25.10">
    <property type="entry name" value="UDP-galactose 4-epimerase, domain 1"/>
    <property type="match status" value="1"/>
</dbReference>
<dbReference type="PANTHER" id="PTHR43000">
    <property type="entry name" value="DTDP-D-GLUCOSE 4,6-DEHYDRATASE-RELATED"/>
    <property type="match status" value="1"/>
</dbReference>
<accession>A0ABV8MP74</accession>
<evidence type="ECO:0000259" key="3">
    <source>
        <dbReference type="Pfam" id="PF01370"/>
    </source>
</evidence>
<dbReference type="InterPro" id="IPR001509">
    <property type="entry name" value="Epimerase_deHydtase"/>
</dbReference>
<dbReference type="InterPro" id="IPR036291">
    <property type="entry name" value="NAD(P)-bd_dom_sf"/>
</dbReference>
<protein>
    <submittedName>
        <fullName evidence="4">NAD-dependent epimerase/dehydratase family protein</fullName>
    </submittedName>
</protein>
<evidence type="ECO:0000256" key="1">
    <source>
        <dbReference type="ARBA" id="ARBA00005125"/>
    </source>
</evidence>
<name>A0ABV8MP74_9NEIS</name>
<proteinExistence type="inferred from homology"/>
<feature type="domain" description="NAD-dependent epimerase/dehydratase" evidence="3">
    <location>
        <begin position="4"/>
        <end position="237"/>
    </location>
</feature>